<sequence>MRPQRERKRPNTKNKKKSDCNVALTKNLPLSRKLVYIDMKRGKHADLVEEHLVKLGARVETFLSADINYVISSFGPSKVEDVHKCSDENPNSPLNSVASPFSCIPSPSAPGAVESKKSAVSRGKTLAHLARSNHKTSTVVTNAEKMGVKVISVEVANKWMERELKKLDKDSKTEVVPEVTKSPKKNTKTKSKVLRGCFLKFEAINRHYRPVKSVLEKWPKVNLSVPPGLCPFVETRGKVKHAFGNQKLYGHKQAEKMNKAKKSFACEPKEEKSLPQSKQAQQELLATPITTAGDIKRSLSFKKNTNINKQQGYCDCCEMKFKSLEKHIRGEEHQTFARDKLNYEGLDTLISEVPSTINFLQTILLSHCIGKQKEMTGNISERDIDERHMETKVMPQLKENYECSTATITFSSGMADASTLVPLSLNAPVLCPPEISPSRDQILLASDTDQASQTDNPSQVKSSVTPNNAIGKECSDNSMDPRPQAVVIRRPVPSGIFTSPRRPRQPTPNKTPRGMERSMVFRDSPIGSLQPSPCSGSPTVSVGSIQVTTPVTTTTIGASCFKKKTIPNNAFLVRAIDFTNANISSAEQINKIGLGSMTVEAETFKCADMEEVVSQMGLNAKVEVSTNVQSHITTKNVVRRLPMENINNTCEILSDQLSSKDKKTSEQLRGDDLERNEIAPDHKETSVAFTERKSRLSEKRLESPIVTKIVSDKMNNALNTFSIHRVNSSGVKEDSTTDGICEMINISSVSPKPKSLRNRSVTPIKVKLDDAVQMVIECKSKNFGIATQRGPEITSTYIDKGDSESSAKRCRSRSNVKKDFKSSTDKDEILKGKKTFTMVELQNLEARCDGIILDSKMDDSTSICESSKVENLNETQMSCERSLNESPHTYSNKQGMKGKKTKEKHLKCLKPEVGKTQTIEVKSPEKKETSIDKVLINSVEPKGKNTFSSKCSSSQEQVDLVNRNIEIESTEVSHVQSKRRPSRFCKQFTYKGLYANSGLGLEEANTDLSSVIVPNIAEHVKSRIRAVCLSEHLADDVYNTTQIQNIGKLKKGCGQKPGLSVKNVEYSIPSLQKTKNVEDMEGTYGNNKICDIVVPNIADCVKRRRSSTFFNHESQYANSGEGSNNEQSCSQRRRGCTVVPQRRDVSLTQPIHADSLTKIEKGKYGSERQHLPMDCTETEKLASNSYQDPSEKEFGEKSGSQQGSSNNAEQFFDGFTLFADHSKQSSNREQPVSSTTTAGKDEKVTESDENPAVVIRRRKTLAYLPYLQKQRPDVDWGKAQEDQNSYEQVNLDMQNKSQEGQDASIQSSQVACVKKQKKLFKKKSKRKESKLSVRDSPRFDSPRLKLKLKRLPSNEGYSSVLEEYHEDQELSVFTHQNDQSKETPTAGNSINLGTFQNNTPRKECNSDVDSIDLLLSSPQMPFKRSQRKHSGMINSPRNEFDLLQVQRNLVEMKVITSLTENEDLINKNCFSDTKNKQLKFEFEQNGDELVLKTRFKSQVSKTSEADNAVAEKPKVHENVSLRQAGLEANFVDSKGMNIVKEKSKKGKRLRKTSLSTSPNKNKKAKLTGSWGTATVRKSKGCVDSEYDSAEIFHGFHESPDKDLYSDMKGVSVSDTEHEVYDRKKGPSSSDKKTAYFLRASKDQNKDDFTHLSEENLTDYLALVPTFSSPGKATDSSWGDICESYLSTTTRKGGHQSPHRPPKNPGVQNRNQGIQWSVSPKKLFSDRNHHHRTVNSYGQSSAKSENFEQRGIASSDQEMPCNRTPSKQISNHHQSQSPVIHVDKVISFNMMSPQKLRSTLFQSK</sequence>
<feature type="region of interest" description="Disordered" evidence="5">
    <location>
        <begin position="1688"/>
        <end position="1711"/>
    </location>
</feature>
<dbReference type="GO" id="GO:0008270">
    <property type="term" value="F:zinc ion binding"/>
    <property type="evidence" value="ECO:0007669"/>
    <property type="project" value="UniProtKB-KW"/>
</dbReference>
<dbReference type="GO" id="GO:0043539">
    <property type="term" value="F:protein serine/threonine kinase activator activity"/>
    <property type="evidence" value="ECO:0007669"/>
    <property type="project" value="TreeGrafter"/>
</dbReference>
<dbReference type="EMBL" id="JAWDGP010000875">
    <property type="protein sequence ID" value="KAK3796524.1"/>
    <property type="molecule type" value="Genomic_DNA"/>
</dbReference>
<dbReference type="Gene3D" id="6.10.250.3410">
    <property type="entry name" value="DBF zinc finger"/>
    <property type="match status" value="1"/>
</dbReference>
<dbReference type="PANTHER" id="PTHR15375">
    <property type="entry name" value="ACTIVATOR OF S-PHASE KINASE-RELATED"/>
    <property type="match status" value="1"/>
</dbReference>
<dbReference type="GO" id="GO:0010571">
    <property type="term" value="P:positive regulation of nuclear cell cycle DNA replication"/>
    <property type="evidence" value="ECO:0007669"/>
    <property type="project" value="TreeGrafter"/>
</dbReference>
<dbReference type="InterPro" id="IPR051590">
    <property type="entry name" value="Replication_Regulatory_Kinase"/>
</dbReference>
<protein>
    <recommendedName>
        <fullName evidence="6">DBF4-type domain-containing protein</fullName>
    </recommendedName>
</protein>
<dbReference type="FunFam" id="6.10.250.3410:FF:000001">
    <property type="entry name" value="Protein DBF4 homolog A"/>
    <property type="match status" value="1"/>
</dbReference>
<reference evidence="7" key="1">
    <citation type="journal article" date="2023" name="G3 (Bethesda)">
        <title>A reference genome for the long-term kleptoplast-retaining sea slug Elysia crispata morphotype clarki.</title>
        <authorList>
            <person name="Eastman K.E."/>
            <person name="Pendleton A.L."/>
            <person name="Shaikh M.A."/>
            <person name="Suttiyut T."/>
            <person name="Ogas R."/>
            <person name="Tomko P."/>
            <person name="Gavelis G."/>
            <person name="Widhalm J.R."/>
            <person name="Wisecaver J.H."/>
        </authorList>
    </citation>
    <scope>NUCLEOTIDE SEQUENCE</scope>
    <source>
        <strain evidence="7">ECLA1</strain>
    </source>
</reference>
<feature type="compositionally biased region" description="Basic residues" evidence="5">
    <location>
        <begin position="1542"/>
        <end position="1551"/>
    </location>
</feature>
<feature type="compositionally biased region" description="Polar residues" evidence="5">
    <location>
        <begin position="1114"/>
        <end position="1130"/>
    </location>
</feature>
<dbReference type="Pfam" id="PF07535">
    <property type="entry name" value="zf-DBF"/>
    <property type="match status" value="1"/>
</dbReference>
<evidence type="ECO:0000256" key="4">
    <source>
        <dbReference type="PROSITE-ProRule" id="PRU00600"/>
    </source>
</evidence>
<dbReference type="GO" id="GO:0031431">
    <property type="term" value="C:Dbf4-dependent protein kinase complex"/>
    <property type="evidence" value="ECO:0007669"/>
    <property type="project" value="TreeGrafter"/>
</dbReference>
<evidence type="ECO:0000313" key="7">
    <source>
        <dbReference type="EMBL" id="KAK3796524.1"/>
    </source>
</evidence>
<comment type="caution">
    <text evidence="7">The sequence shown here is derived from an EMBL/GenBank/DDBJ whole genome shotgun (WGS) entry which is preliminary data.</text>
</comment>
<feature type="compositionally biased region" description="Polar residues" evidence="5">
    <location>
        <begin position="1733"/>
        <end position="1743"/>
    </location>
</feature>
<accession>A0AAE1AYQ8</accession>
<keyword evidence="1" id="KW-0479">Metal-binding</keyword>
<dbReference type="GO" id="GO:1901987">
    <property type="term" value="P:regulation of cell cycle phase transition"/>
    <property type="evidence" value="ECO:0007669"/>
    <property type="project" value="TreeGrafter"/>
</dbReference>
<feature type="domain" description="DBF4-type" evidence="6">
    <location>
        <begin position="307"/>
        <end position="356"/>
    </location>
</feature>
<dbReference type="PANTHER" id="PTHR15375:SF26">
    <property type="entry name" value="PROTEIN CHIFFON"/>
    <property type="match status" value="1"/>
</dbReference>
<proteinExistence type="predicted"/>
<keyword evidence="8" id="KW-1185">Reference proteome</keyword>
<feature type="compositionally biased region" description="Polar residues" evidence="5">
    <location>
        <begin position="1224"/>
        <end position="1238"/>
    </location>
</feature>
<feature type="compositionally biased region" description="Polar residues" evidence="5">
    <location>
        <begin position="1198"/>
        <end position="1208"/>
    </location>
</feature>
<organism evidence="7 8">
    <name type="scientific">Elysia crispata</name>
    <name type="common">lettuce slug</name>
    <dbReference type="NCBI Taxonomy" id="231223"/>
    <lineage>
        <taxon>Eukaryota</taxon>
        <taxon>Metazoa</taxon>
        <taxon>Spiralia</taxon>
        <taxon>Lophotrochozoa</taxon>
        <taxon>Mollusca</taxon>
        <taxon>Gastropoda</taxon>
        <taxon>Heterobranchia</taxon>
        <taxon>Euthyneura</taxon>
        <taxon>Panpulmonata</taxon>
        <taxon>Sacoglossa</taxon>
        <taxon>Placobranchoidea</taxon>
        <taxon>Plakobranchidae</taxon>
        <taxon>Elysia</taxon>
    </lineage>
</organism>
<feature type="compositionally biased region" description="Polar residues" evidence="5">
    <location>
        <begin position="1377"/>
        <end position="1399"/>
    </location>
</feature>
<feature type="region of interest" description="Disordered" evidence="5">
    <location>
        <begin position="447"/>
        <end position="515"/>
    </location>
</feature>
<feature type="region of interest" description="Disordered" evidence="5">
    <location>
        <begin position="1377"/>
        <end position="1401"/>
    </location>
</feature>
<evidence type="ECO:0000256" key="5">
    <source>
        <dbReference type="SAM" id="MobiDB-lite"/>
    </source>
</evidence>
<evidence type="ECO:0000259" key="6">
    <source>
        <dbReference type="PROSITE" id="PS51265"/>
    </source>
</evidence>
<feature type="region of interest" description="Disordered" evidence="5">
    <location>
        <begin position="884"/>
        <end position="903"/>
    </location>
</feature>
<gene>
    <name evidence="7" type="ORF">RRG08_003243</name>
</gene>
<feature type="region of interest" description="Disordered" evidence="5">
    <location>
        <begin position="1114"/>
        <end position="1208"/>
    </location>
</feature>
<evidence type="ECO:0000256" key="3">
    <source>
        <dbReference type="ARBA" id="ARBA00022833"/>
    </source>
</evidence>
<dbReference type="PROSITE" id="PS51265">
    <property type="entry name" value="ZF_DBF4"/>
    <property type="match status" value="1"/>
</dbReference>
<name>A0AAE1AYQ8_9GAST</name>
<dbReference type="SMART" id="SM00586">
    <property type="entry name" value="ZnF_DBF"/>
    <property type="match status" value="1"/>
</dbReference>
<dbReference type="InterPro" id="IPR006572">
    <property type="entry name" value="Znf_DBF"/>
</dbReference>
<feature type="compositionally biased region" description="Basic residues" evidence="5">
    <location>
        <begin position="1691"/>
        <end position="1701"/>
    </location>
</feature>
<feature type="region of interest" description="Disordered" evidence="5">
    <location>
        <begin position="1222"/>
        <end position="1251"/>
    </location>
</feature>
<feature type="region of interest" description="Disordered" evidence="5">
    <location>
        <begin position="1542"/>
        <end position="1567"/>
    </location>
</feature>
<dbReference type="InterPro" id="IPR038545">
    <property type="entry name" value="Znf_DBF_sf"/>
</dbReference>
<dbReference type="GO" id="GO:0003676">
    <property type="term" value="F:nucleic acid binding"/>
    <property type="evidence" value="ECO:0007669"/>
    <property type="project" value="InterPro"/>
</dbReference>
<feature type="compositionally biased region" description="Basic and acidic residues" evidence="5">
    <location>
        <begin position="1155"/>
        <end position="1171"/>
    </location>
</feature>
<evidence type="ECO:0000313" key="8">
    <source>
        <dbReference type="Proteomes" id="UP001283361"/>
    </source>
</evidence>
<feature type="compositionally biased region" description="Polar residues" evidence="5">
    <location>
        <begin position="1751"/>
        <end position="1776"/>
    </location>
</feature>
<dbReference type="Proteomes" id="UP001283361">
    <property type="component" value="Unassembled WGS sequence"/>
</dbReference>
<keyword evidence="2 4" id="KW-0863">Zinc-finger</keyword>
<feature type="region of interest" description="Disordered" evidence="5">
    <location>
        <begin position="795"/>
        <end position="817"/>
    </location>
</feature>
<evidence type="ECO:0000256" key="2">
    <source>
        <dbReference type="ARBA" id="ARBA00022771"/>
    </source>
</evidence>
<feature type="compositionally biased region" description="Polar residues" evidence="5">
    <location>
        <begin position="447"/>
        <end position="468"/>
    </location>
</feature>
<evidence type="ECO:0000256" key="1">
    <source>
        <dbReference type="ARBA" id="ARBA00022723"/>
    </source>
</evidence>
<feature type="region of interest" description="Disordered" evidence="5">
    <location>
        <begin position="1731"/>
        <end position="1776"/>
    </location>
</feature>
<keyword evidence="3" id="KW-0862">Zinc</keyword>